<proteinExistence type="predicted"/>
<dbReference type="SUPFAM" id="SSF74653">
    <property type="entry name" value="TolA/TonB C-terminal domain"/>
    <property type="match status" value="1"/>
</dbReference>
<evidence type="ECO:0000256" key="1">
    <source>
        <dbReference type="SAM" id="SignalP"/>
    </source>
</evidence>
<dbReference type="GO" id="GO:0043213">
    <property type="term" value="P:bacteriocin transport"/>
    <property type="evidence" value="ECO:0007669"/>
    <property type="project" value="InterPro"/>
</dbReference>
<dbReference type="InterPro" id="IPR014161">
    <property type="entry name" value="Tol-Pal_TolA"/>
</dbReference>
<dbReference type="Pfam" id="PF06519">
    <property type="entry name" value="TolA"/>
    <property type="match status" value="1"/>
</dbReference>
<dbReference type="GO" id="GO:0016020">
    <property type="term" value="C:membrane"/>
    <property type="evidence" value="ECO:0007669"/>
    <property type="project" value="InterPro"/>
</dbReference>
<name>A0A750HMI9_SALER</name>
<gene>
    <name evidence="2" type="ORF">G9F11_002842</name>
</gene>
<protein>
    <recommendedName>
        <fullName evidence="3">Cell envelope integrity protein TolA</fullName>
    </recommendedName>
</protein>
<evidence type="ECO:0008006" key="3">
    <source>
        <dbReference type="Google" id="ProtNLM"/>
    </source>
</evidence>
<evidence type="ECO:0000313" key="2">
    <source>
        <dbReference type="EMBL" id="HAF6260219.1"/>
    </source>
</evidence>
<dbReference type="EMBL" id="DAAVPY010000006">
    <property type="protein sequence ID" value="HAF6260219.1"/>
    <property type="molecule type" value="Genomic_DNA"/>
</dbReference>
<reference evidence="2" key="1">
    <citation type="journal article" date="2018" name="Genome Biol.">
        <title>SKESA: strategic k-mer extension for scrupulous assemblies.</title>
        <authorList>
            <person name="Souvorov A."/>
            <person name="Agarwala R."/>
            <person name="Lipman D.J."/>
        </authorList>
    </citation>
    <scope>NUCLEOTIDE SEQUENCE</scope>
    <source>
        <strain evidence="2">MA.CK_93/00001031</strain>
    </source>
</reference>
<comment type="caution">
    <text evidence="2">The sequence shown here is derived from an EMBL/GenBank/DDBJ whole genome shotgun (WGS) entry which is preliminary data.</text>
</comment>
<feature type="signal peptide" evidence="1">
    <location>
        <begin position="1"/>
        <end position="24"/>
    </location>
</feature>
<keyword evidence="1" id="KW-0732">Signal</keyword>
<dbReference type="Gene3D" id="3.30.1150.10">
    <property type="match status" value="1"/>
</dbReference>
<accession>A0A750HMI9</accession>
<dbReference type="AlphaFoldDB" id="A0A750HMI9"/>
<reference evidence="2" key="2">
    <citation type="submission" date="2020-02" db="EMBL/GenBank/DDBJ databases">
        <authorList>
            <consortium name="NCBI Pathogen Detection Project"/>
        </authorList>
    </citation>
    <scope>NUCLEOTIDE SEQUENCE</scope>
    <source>
        <strain evidence="2">MA.CK_93/00001031</strain>
    </source>
</reference>
<dbReference type="GO" id="GO:0019534">
    <property type="term" value="F:toxin transmembrane transporter activity"/>
    <property type="evidence" value="ECO:0007669"/>
    <property type="project" value="InterPro"/>
</dbReference>
<feature type="chain" id="PRO_5027743155" description="Cell envelope integrity protein TolA" evidence="1">
    <location>
        <begin position="25"/>
        <end position="120"/>
    </location>
</feature>
<sequence>MMTGLKVFRLVPFCLLLLAGNVFAASNGASGVEINNYAKVLRDTVQVKIAGVVNKYKGKQCVLSIHLARDGSLSGFNIEGGAPDFCNKVSEVMHGIKKFPPPPSEPIYQIFKDARLDFKL</sequence>
<organism evidence="2">
    <name type="scientific">Salmonella enterica</name>
    <name type="common">Salmonella choleraesuis</name>
    <dbReference type="NCBI Taxonomy" id="28901"/>
    <lineage>
        <taxon>Bacteria</taxon>
        <taxon>Pseudomonadati</taxon>
        <taxon>Pseudomonadota</taxon>
        <taxon>Gammaproteobacteria</taxon>
        <taxon>Enterobacterales</taxon>
        <taxon>Enterobacteriaceae</taxon>
        <taxon>Salmonella</taxon>
    </lineage>
</organism>